<dbReference type="eggNOG" id="COG1261">
    <property type="taxonomic scope" value="Bacteria"/>
</dbReference>
<evidence type="ECO:0000313" key="7">
    <source>
        <dbReference type="Proteomes" id="UP000008291"/>
    </source>
</evidence>
<proteinExistence type="inferred from homology"/>
<sequence length="237" mass="24198">MASASSSVGKWLRATAAAVAACGLAGNANAAAQQDPAAVQAQAERFLKMQSSGLPGTLTVEVKPPRAALPACASLEAFQTAGARSIGRTTVGVRCLAPQSWTVYLGADVRLIAAYAVTRHPVPANHVLTEADLTLREGNLGNLPTDVARDVGALLGYRTVSGLAAGAPLRAALLRAPLAVQQGQTTRLVLNGPGFSVQTEGQALANAGRGERVRVKTRSGQVVSGVAQDGQQVVVAF</sequence>
<accession>Q3SID7</accession>
<dbReference type="Pfam" id="PF17656">
    <property type="entry name" value="ChapFlgA_N"/>
    <property type="match status" value="1"/>
</dbReference>
<organism evidence="6 7">
    <name type="scientific">Thiobacillus denitrificans (strain ATCC 25259 / T1)</name>
    <dbReference type="NCBI Taxonomy" id="292415"/>
    <lineage>
        <taxon>Bacteria</taxon>
        <taxon>Pseudomonadati</taxon>
        <taxon>Pseudomonadota</taxon>
        <taxon>Betaproteobacteria</taxon>
        <taxon>Nitrosomonadales</taxon>
        <taxon>Thiobacillaceae</taxon>
        <taxon>Thiobacillus</taxon>
    </lineage>
</organism>
<evidence type="ECO:0000259" key="5">
    <source>
        <dbReference type="SMART" id="SM00858"/>
    </source>
</evidence>
<dbReference type="Proteomes" id="UP000008291">
    <property type="component" value="Chromosome"/>
</dbReference>
<keyword evidence="6" id="KW-0969">Cilium</keyword>
<dbReference type="OrthoDB" id="8561436at2"/>
<comment type="function">
    <text evidence="4">Involved in the assembly process of the P-ring formation. It may associate with FlgF on the rod constituting a structure essential for the P-ring assembly or may act as a modulator protein for the P-ring assembly.</text>
</comment>
<dbReference type="Gene3D" id="2.30.30.760">
    <property type="match status" value="1"/>
</dbReference>
<dbReference type="EMBL" id="CP000116">
    <property type="protein sequence ID" value="AAZ97591.1"/>
    <property type="molecule type" value="Genomic_DNA"/>
</dbReference>
<evidence type="ECO:0000256" key="1">
    <source>
        <dbReference type="ARBA" id="ARBA00004418"/>
    </source>
</evidence>
<keyword evidence="4" id="KW-1005">Bacterial flagellum biogenesis</keyword>
<dbReference type="Pfam" id="PF13144">
    <property type="entry name" value="ChapFlgA"/>
    <property type="match status" value="1"/>
</dbReference>
<feature type="domain" description="SAF" evidence="5">
    <location>
        <begin position="113"/>
        <end position="175"/>
    </location>
</feature>
<dbReference type="InterPro" id="IPR017585">
    <property type="entry name" value="SAF_FlgA"/>
</dbReference>
<dbReference type="AlphaFoldDB" id="Q3SID7"/>
<reference evidence="6 7" key="1">
    <citation type="journal article" date="2006" name="J. Bacteriol.">
        <title>The genome sequence of the obligately chemolithoautotrophic, facultatively anaerobic bacterium Thiobacillus denitrificans.</title>
        <authorList>
            <person name="Beller H.R."/>
            <person name="Chain P.S."/>
            <person name="Letain T.E."/>
            <person name="Chakicherla A."/>
            <person name="Larimer F.W."/>
            <person name="Richardson P.M."/>
            <person name="Coleman M.A."/>
            <person name="Wood A.P."/>
            <person name="Kelly D.P."/>
        </authorList>
    </citation>
    <scope>NUCLEOTIDE SEQUENCE [LARGE SCALE GENOMIC DNA]</scope>
    <source>
        <strain evidence="6 7">ATCC 25259</strain>
    </source>
</reference>
<dbReference type="PANTHER" id="PTHR36307:SF1">
    <property type="entry name" value="FLAGELLA BASAL BODY P-RING FORMATION PROTEIN FLGA"/>
    <property type="match status" value="1"/>
</dbReference>
<dbReference type="GO" id="GO:0042597">
    <property type="term" value="C:periplasmic space"/>
    <property type="evidence" value="ECO:0007669"/>
    <property type="project" value="UniProtKB-SubCell"/>
</dbReference>
<dbReference type="SMART" id="SM00858">
    <property type="entry name" value="SAF"/>
    <property type="match status" value="1"/>
</dbReference>
<feature type="signal peptide" evidence="4">
    <location>
        <begin position="1"/>
        <end position="30"/>
    </location>
</feature>
<dbReference type="STRING" id="292415.Tbd_1638"/>
<dbReference type="PANTHER" id="PTHR36307">
    <property type="entry name" value="FLAGELLA BASAL BODY P-RING FORMATION PROTEIN FLGA"/>
    <property type="match status" value="1"/>
</dbReference>
<comment type="similarity">
    <text evidence="4">Belongs to the FlgA family.</text>
</comment>
<name>Q3SID7_THIDA</name>
<dbReference type="NCBIfam" id="TIGR03170">
    <property type="entry name" value="flgA_cterm"/>
    <property type="match status" value="1"/>
</dbReference>
<evidence type="ECO:0000256" key="3">
    <source>
        <dbReference type="ARBA" id="ARBA00022764"/>
    </source>
</evidence>
<evidence type="ECO:0000313" key="6">
    <source>
        <dbReference type="EMBL" id="AAZ97591.1"/>
    </source>
</evidence>
<dbReference type="InterPro" id="IPR013974">
    <property type="entry name" value="SAF"/>
</dbReference>
<dbReference type="InterPro" id="IPR041231">
    <property type="entry name" value="FlgA_N"/>
</dbReference>
<evidence type="ECO:0000256" key="2">
    <source>
        <dbReference type="ARBA" id="ARBA00022729"/>
    </source>
</evidence>
<dbReference type="CDD" id="cd11614">
    <property type="entry name" value="SAF_CpaB_FlgA_like"/>
    <property type="match status" value="1"/>
</dbReference>
<dbReference type="HOGENOM" id="CLU_070510_2_1_4"/>
<protein>
    <recommendedName>
        <fullName evidence="4">Flagella basal body P-ring formation protein FlgA</fullName>
    </recommendedName>
</protein>
<keyword evidence="3 4" id="KW-0574">Periplasm</keyword>
<dbReference type="Gene3D" id="3.90.1210.10">
    <property type="entry name" value="Antifreeze-like/N-acetylneuraminic acid synthase C-terminal domain"/>
    <property type="match status" value="1"/>
</dbReference>
<dbReference type="KEGG" id="tbd:Tbd_1638"/>
<gene>
    <name evidence="6" type="ordered locus">Tbd_1638</name>
</gene>
<evidence type="ECO:0000256" key="4">
    <source>
        <dbReference type="RuleBase" id="RU362063"/>
    </source>
</evidence>
<comment type="subcellular location">
    <subcellularLocation>
        <location evidence="1 4">Periplasm</location>
    </subcellularLocation>
</comment>
<dbReference type="InterPro" id="IPR039246">
    <property type="entry name" value="Flagellar_FlgA"/>
</dbReference>
<keyword evidence="2 4" id="KW-0732">Signal</keyword>
<keyword evidence="7" id="KW-1185">Reference proteome</keyword>
<keyword evidence="6" id="KW-0966">Cell projection</keyword>
<feature type="chain" id="PRO_5005143163" description="Flagella basal body P-ring formation protein FlgA" evidence="4">
    <location>
        <begin position="31"/>
        <end position="237"/>
    </location>
</feature>
<keyword evidence="6" id="KW-0282">Flagellum</keyword>
<dbReference type="GO" id="GO:0044780">
    <property type="term" value="P:bacterial-type flagellum assembly"/>
    <property type="evidence" value="ECO:0007669"/>
    <property type="project" value="InterPro"/>
</dbReference>